<evidence type="ECO:0000256" key="7">
    <source>
        <dbReference type="ARBA" id="ARBA00022756"/>
    </source>
</evidence>
<dbReference type="HAMAP" id="MF_00835">
    <property type="entry name" value="BioC"/>
    <property type="match status" value="1"/>
</dbReference>
<name>A0A364K518_9BACL</name>
<evidence type="ECO:0000313" key="10">
    <source>
        <dbReference type="EMBL" id="RAL24381.1"/>
    </source>
</evidence>
<dbReference type="Pfam" id="PF08241">
    <property type="entry name" value="Methyltransf_11"/>
    <property type="match status" value="1"/>
</dbReference>
<dbReference type="GO" id="GO:0032259">
    <property type="term" value="P:methylation"/>
    <property type="evidence" value="ECO:0007669"/>
    <property type="project" value="UniProtKB-KW"/>
</dbReference>
<dbReference type="GO" id="GO:0008757">
    <property type="term" value="F:S-adenosylmethionine-dependent methyltransferase activity"/>
    <property type="evidence" value="ECO:0007669"/>
    <property type="project" value="InterPro"/>
</dbReference>
<dbReference type="CDD" id="cd02440">
    <property type="entry name" value="AdoMet_MTases"/>
    <property type="match status" value="1"/>
</dbReference>
<dbReference type="InterPro" id="IPR011814">
    <property type="entry name" value="BioC"/>
</dbReference>
<keyword evidence="5 8" id="KW-0808">Transferase</keyword>
<dbReference type="UniPathway" id="UPA00078"/>
<comment type="function">
    <text evidence="8">Converts the free carboxyl group of a malonyl-thioester to its methyl ester by transfer of a methyl group from S-adenosyl-L-methionine (SAM). It allows to synthesize pimeloyl-ACP via the fatty acid synthetic pathway.</text>
</comment>
<evidence type="ECO:0000256" key="1">
    <source>
        <dbReference type="ARBA" id="ARBA00000852"/>
    </source>
</evidence>
<comment type="caution">
    <text evidence="10">The sequence shown here is derived from an EMBL/GenBank/DDBJ whole genome shotgun (WGS) entry which is preliminary data.</text>
</comment>
<dbReference type="EMBL" id="QJKK01000004">
    <property type="protein sequence ID" value="RAL24381.1"/>
    <property type="molecule type" value="Genomic_DNA"/>
</dbReference>
<reference evidence="10 11" key="2">
    <citation type="submission" date="2018-06" db="EMBL/GenBank/DDBJ databases">
        <authorList>
            <person name="Zhirakovskaya E."/>
        </authorList>
    </citation>
    <scope>NUCLEOTIDE SEQUENCE [LARGE SCALE GENOMIC DNA]</scope>
    <source>
        <strain evidence="10 11">FBKL4.011</strain>
    </source>
</reference>
<keyword evidence="7 8" id="KW-0093">Biotin biosynthesis</keyword>
<keyword evidence="11" id="KW-1185">Reference proteome</keyword>
<dbReference type="InterPro" id="IPR029063">
    <property type="entry name" value="SAM-dependent_MTases_sf"/>
</dbReference>
<dbReference type="GO" id="GO:0009102">
    <property type="term" value="P:biotin biosynthetic process"/>
    <property type="evidence" value="ECO:0007669"/>
    <property type="project" value="UniProtKB-UniRule"/>
</dbReference>
<organism evidence="10 11">
    <name type="scientific">Thermoflavimicrobium daqui</name>
    <dbReference type="NCBI Taxonomy" id="2137476"/>
    <lineage>
        <taxon>Bacteria</taxon>
        <taxon>Bacillati</taxon>
        <taxon>Bacillota</taxon>
        <taxon>Bacilli</taxon>
        <taxon>Bacillales</taxon>
        <taxon>Thermoactinomycetaceae</taxon>
        <taxon>Thermoflavimicrobium</taxon>
    </lineage>
</organism>
<dbReference type="Proteomes" id="UP000251213">
    <property type="component" value="Unassembled WGS sequence"/>
</dbReference>
<evidence type="ECO:0000256" key="8">
    <source>
        <dbReference type="HAMAP-Rule" id="MF_00835"/>
    </source>
</evidence>
<comment type="catalytic activity">
    <reaction evidence="1 8">
        <text>malonyl-[ACP] + S-adenosyl-L-methionine = malonyl-[ACP] methyl ester + S-adenosyl-L-homocysteine</text>
        <dbReference type="Rhea" id="RHEA:17105"/>
        <dbReference type="Rhea" id="RHEA-COMP:9623"/>
        <dbReference type="Rhea" id="RHEA-COMP:9954"/>
        <dbReference type="ChEBI" id="CHEBI:57856"/>
        <dbReference type="ChEBI" id="CHEBI:59789"/>
        <dbReference type="ChEBI" id="CHEBI:78449"/>
        <dbReference type="ChEBI" id="CHEBI:78845"/>
        <dbReference type="EC" id="2.1.1.197"/>
    </reaction>
</comment>
<gene>
    <name evidence="8 10" type="primary">bioC</name>
    <name evidence="10" type="ORF">DL897_08630</name>
</gene>
<dbReference type="InterPro" id="IPR013216">
    <property type="entry name" value="Methyltransf_11"/>
</dbReference>
<reference evidence="10 11" key="1">
    <citation type="submission" date="2018-06" db="EMBL/GenBank/DDBJ databases">
        <title>Thermoflavimicrobium daqus sp. nov., a thermophilic microbe isolated from Moutai-flavour Daqu.</title>
        <authorList>
            <person name="Wang X."/>
            <person name="Zhou H."/>
        </authorList>
    </citation>
    <scope>NUCLEOTIDE SEQUENCE [LARGE SCALE GENOMIC DNA]</scope>
    <source>
        <strain evidence="10 11">FBKL4.011</strain>
    </source>
</reference>
<protein>
    <recommendedName>
        <fullName evidence="3 8">Malonyl-[acyl-carrier protein] O-methyltransferase</fullName>
        <shortName evidence="8">Malonyl-ACP O-methyltransferase</shortName>
        <ecNumber evidence="3 8">2.1.1.197</ecNumber>
    </recommendedName>
    <alternativeName>
        <fullName evidence="8">Biotin synthesis protein BioC</fullName>
    </alternativeName>
</protein>
<dbReference type="GO" id="GO:0102130">
    <property type="term" value="F:malonyl-CoA methyltransferase activity"/>
    <property type="evidence" value="ECO:0007669"/>
    <property type="project" value="UniProtKB-EC"/>
</dbReference>
<dbReference type="OrthoDB" id="9760689at2"/>
<evidence type="ECO:0000256" key="2">
    <source>
        <dbReference type="ARBA" id="ARBA00004746"/>
    </source>
</evidence>
<dbReference type="GO" id="GO:0010340">
    <property type="term" value="F:carboxyl-O-methyltransferase activity"/>
    <property type="evidence" value="ECO:0007669"/>
    <property type="project" value="UniProtKB-UniRule"/>
</dbReference>
<evidence type="ECO:0000313" key="11">
    <source>
        <dbReference type="Proteomes" id="UP000251213"/>
    </source>
</evidence>
<dbReference type="NCBIfam" id="TIGR02072">
    <property type="entry name" value="BioC"/>
    <property type="match status" value="1"/>
</dbReference>
<dbReference type="SUPFAM" id="SSF53335">
    <property type="entry name" value="S-adenosyl-L-methionine-dependent methyltransferases"/>
    <property type="match status" value="1"/>
</dbReference>
<feature type="domain" description="Methyltransferase type 11" evidence="9">
    <location>
        <begin position="50"/>
        <end position="146"/>
    </location>
</feature>
<evidence type="ECO:0000256" key="4">
    <source>
        <dbReference type="ARBA" id="ARBA00022603"/>
    </source>
</evidence>
<evidence type="ECO:0000256" key="6">
    <source>
        <dbReference type="ARBA" id="ARBA00022691"/>
    </source>
</evidence>
<evidence type="ECO:0000256" key="3">
    <source>
        <dbReference type="ARBA" id="ARBA00012327"/>
    </source>
</evidence>
<keyword evidence="4 8" id="KW-0489">Methyltransferase</keyword>
<keyword evidence="6 8" id="KW-0949">S-adenosyl-L-methionine</keyword>
<dbReference type="AlphaFoldDB" id="A0A364K518"/>
<dbReference type="PANTHER" id="PTHR43861">
    <property type="entry name" value="TRANS-ACONITATE 2-METHYLTRANSFERASE-RELATED"/>
    <property type="match status" value="1"/>
</dbReference>
<proteinExistence type="inferred from homology"/>
<evidence type="ECO:0000259" key="9">
    <source>
        <dbReference type="Pfam" id="PF08241"/>
    </source>
</evidence>
<evidence type="ECO:0000256" key="5">
    <source>
        <dbReference type="ARBA" id="ARBA00022679"/>
    </source>
</evidence>
<comment type="similarity">
    <text evidence="8">Belongs to the methyltransferase superfamily.</text>
</comment>
<dbReference type="EC" id="2.1.1.197" evidence="3 8"/>
<comment type="pathway">
    <text evidence="2 8">Cofactor biosynthesis; biotin biosynthesis.</text>
</comment>
<dbReference type="PANTHER" id="PTHR43861:SF3">
    <property type="entry name" value="PUTATIVE (AFU_ORTHOLOGUE AFUA_2G14390)-RELATED"/>
    <property type="match status" value="1"/>
</dbReference>
<dbReference type="Gene3D" id="3.40.50.150">
    <property type="entry name" value="Vaccinia Virus protein VP39"/>
    <property type="match status" value="1"/>
</dbReference>
<dbReference type="RefSeq" id="WP_113658751.1">
    <property type="nucleotide sequence ID" value="NZ_KZ845666.1"/>
</dbReference>
<accession>A0A364K518</accession>
<sequence length="282" mass="33217">MNIHIDKKQMLKRLNRVAKTYDEFATIHRKMAYQVLWQLKNCAWHGRRILEVGCGTGYLTQLLLDYYPEVNITAVDLAHNMIQSAYEKVTPISRVHFVVGDVEDQEWKANSFDLIISNAAIHWLQYPEETVQKWVRSLRPHGYLIVSTFGPNTLQELAYIFHQVELQMGLVPEIHTLPLRPVEVWENIFYQAGCGQVESEENWFRQKYANCRQLLYTIKATGESYNNTRRNIITSSRILEHVMQKYGQAFRWKEQVYVTYHLMYIVARKLGEHLESTKMMDG</sequence>